<evidence type="ECO:0000256" key="1">
    <source>
        <dbReference type="SAM" id="Phobius"/>
    </source>
</evidence>
<keyword evidence="1" id="KW-1133">Transmembrane helix</keyword>
<organism evidence="2">
    <name type="scientific">Siphoviridae sp. ctgaY24</name>
    <dbReference type="NCBI Taxonomy" id="2827911"/>
    <lineage>
        <taxon>Viruses</taxon>
        <taxon>Duplodnaviria</taxon>
        <taxon>Heunggongvirae</taxon>
        <taxon>Uroviricota</taxon>
        <taxon>Caudoviricetes</taxon>
    </lineage>
</organism>
<name>A0A8S5SBD0_9CAUD</name>
<evidence type="ECO:0000313" key="2">
    <source>
        <dbReference type="EMBL" id="DAF48018.1"/>
    </source>
</evidence>
<reference evidence="2" key="1">
    <citation type="journal article" date="2021" name="Proc. Natl. Acad. Sci. U.S.A.">
        <title>A Catalog of Tens of Thousands of Viruses from Human Metagenomes Reveals Hidden Associations with Chronic Diseases.</title>
        <authorList>
            <person name="Tisza M.J."/>
            <person name="Buck C.B."/>
        </authorList>
    </citation>
    <scope>NUCLEOTIDE SEQUENCE</scope>
    <source>
        <strain evidence="2">CtgaY24</strain>
    </source>
</reference>
<keyword evidence="1" id="KW-0812">Transmembrane</keyword>
<accession>A0A8S5SBD0</accession>
<protein>
    <submittedName>
        <fullName evidence="2">Uncharacterized protein</fullName>
    </submittedName>
</protein>
<sequence length="60" mass="7432">MYIKNTSVFFDLRLFCLFCFVLSHFFCFTVLHLTFYFFCVILKIWLIKFRSLHWIQSYSG</sequence>
<feature type="transmembrane region" description="Helical" evidence="1">
    <location>
        <begin position="12"/>
        <end position="42"/>
    </location>
</feature>
<dbReference type="EMBL" id="BK032562">
    <property type="protein sequence ID" value="DAF48018.1"/>
    <property type="molecule type" value="Genomic_DNA"/>
</dbReference>
<proteinExistence type="predicted"/>
<keyword evidence="1" id="KW-0472">Membrane</keyword>